<name>A0A0P8WRS4_9CLOT</name>
<dbReference type="RefSeq" id="WP_054874279.1">
    <property type="nucleotide sequence ID" value="NZ_LKET01000026.1"/>
</dbReference>
<keyword evidence="10" id="KW-1185">Reference proteome</keyword>
<evidence type="ECO:0000256" key="1">
    <source>
        <dbReference type="ARBA" id="ARBA00004651"/>
    </source>
</evidence>
<dbReference type="Pfam" id="PF09335">
    <property type="entry name" value="VTT_dom"/>
    <property type="match status" value="1"/>
</dbReference>
<dbReference type="OrthoDB" id="9813426at2"/>
<dbReference type="EMBL" id="LKET01000026">
    <property type="protein sequence ID" value="KPU45292.1"/>
    <property type="molecule type" value="Genomic_DNA"/>
</dbReference>
<dbReference type="InterPro" id="IPR032816">
    <property type="entry name" value="VTT_dom"/>
</dbReference>
<accession>A0A0P8WRS4</accession>
<evidence type="ECO:0000259" key="8">
    <source>
        <dbReference type="Pfam" id="PF09335"/>
    </source>
</evidence>
<dbReference type="GO" id="GO:0005886">
    <property type="term" value="C:plasma membrane"/>
    <property type="evidence" value="ECO:0007669"/>
    <property type="project" value="UniProtKB-SubCell"/>
</dbReference>
<feature type="transmembrane region" description="Helical" evidence="7">
    <location>
        <begin position="54"/>
        <end position="76"/>
    </location>
</feature>
<dbReference type="PANTHER" id="PTHR42709">
    <property type="entry name" value="ALKALINE PHOSPHATASE LIKE PROTEIN"/>
    <property type="match status" value="1"/>
</dbReference>
<comment type="similarity">
    <text evidence="2">Belongs to the DedA family.</text>
</comment>
<comment type="caution">
    <text evidence="9">The sequence shown here is derived from an EMBL/GenBank/DDBJ whole genome shotgun (WGS) entry which is preliminary data.</text>
</comment>
<evidence type="ECO:0000256" key="5">
    <source>
        <dbReference type="ARBA" id="ARBA00022989"/>
    </source>
</evidence>
<proteinExistence type="inferred from homology"/>
<dbReference type="AlphaFoldDB" id="A0A0P8WRS4"/>
<feature type="transmembrane region" description="Helical" evidence="7">
    <location>
        <begin position="177"/>
        <end position="197"/>
    </location>
</feature>
<keyword evidence="6 7" id="KW-0472">Membrane</keyword>
<evidence type="ECO:0000256" key="6">
    <source>
        <dbReference type="ARBA" id="ARBA00023136"/>
    </source>
</evidence>
<protein>
    <recommendedName>
        <fullName evidence="8">VTT domain-containing protein</fullName>
    </recommendedName>
</protein>
<dbReference type="STRING" id="36849.OXPF_11850"/>
<feature type="transmembrane region" description="Helical" evidence="7">
    <location>
        <begin position="111"/>
        <end position="132"/>
    </location>
</feature>
<dbReference type="InterPro" id="IPR051311">
    <property type="entry name" value="DedA_domain"/>
</dbReference>
<keyword evidence="3" id="KW-1003">Cell membrane</keyword>
<comment type="subcellular location">
    <subcellularLocation>
        <location evidence="1">Cell membrane</location>
        <topology evidence="1">Multi-pass membrane protein</topology>
    </subcellularLocation>
</comment>
<reference evidence="9 10" key="1">
    <citation type="submission" date="2015-09" db="EMBL/GenBank/DDBJ databases">
        <title>Genome sequence of Oxobacter pfennigii DSM 3222.</title>
        <authorList>
            <person name="Poehlein A."/>
            <person name="Bengelsdorf F.R."/>
            <person name="Schiel-Bengelsdorf B."/>
            <person name="Duerre P."/>
            <person name="Daniel R."/>
        </authorList>
    </citation>
    <scope>NUCLEOTIDE SEQUENCE [LARGE SCALE GENOMIC DNA]</scope>
    <source>
        <strain evidence="9 10">DSM 3222</strain>
    </source>
</reference>
<dbReference type="Proteomes" id="UP000050326">
    <property type="component" value="Unassembled WGS sequence"/>
</dbReference>
<gene>
    <name evidence="9" type="ORF">OXPF_11850</name>
</gene>
<evidence type="ECO:0000256" key="4">
    <source>
        <dbReference type="ARBA" id="ARBA00022692"/>
    </source>
</evidence>
<feature type="transmembrane region" description="Helical" evidence="7">
    <location>
        <begin position="18"/>
        <end position="34"/>
    </location>
</feature>
<evidence type="ECO:0000256" key="2">
    <source>
        <dbReference type="ARBA" id="ARBA00010792"/>
    </source>
</evidence>
<dbReference type="PANTHER" id="PTHR42709:SF6">
    <property type="entry name" value="UNDECAPRENYL PHOSPHATE TRANSPORTER A"/>
    <property type="match status" value="1"/>
</dbReference>
<organism evidence="9 10">
    <name type="scientific">Oxobacter pfennigii</name>
    <dbReference type="NCBI Taxonomy" id="36849"/>
    <lineage>
        <taxon>Bacteria</taxon>
        <taxon>Bacillati</taxon>
        <taxon>Bacillota</taxon>
        <taxon>Clostridia</taxon>
        <taxon>Eubacteriales</taxon>
        <taxon>Clostridiaceae</taxon>
        <taxon>Oxobacter</taxon>
    </lineage>
</organism>
<feature type="transmembrane region" description="Helical" evidence="7">
    <location>
        <begin position="144"/>
        <end position="165"/>
    </location>
</feature>
<evidence type="ECO:0000256" key="3">
    <source>
        <dbReference type="ARBA" id="ARBA00022475"/>
    </source>
</evidence>
<evidence type="ECO:0000313" key="10">
    <source>
        <dbReference type="Proteomes" id="UP000050326"/>
    </source>
</evidence>
<feature type="domain" description="VTT" evidence="8">
    <location>
        <begin position="38"/>
        <end position="163"/>
    </location>
</feature>
<evidence type="ECO:0000256" key="7">
    <source>
        <dbReference type="SAM" id="Phobius"/>
    </source>
</evidence>
<keyword evidence="5 7" id="KW-1133">Transmembrane helix</keyword>
<keyword evidence="4 7" id="KW-0812">Transmembrane</keyword>
<sequence>MEQALIDFTNNISANHPYLAYAFFFISAVLQIMFPPYPGDTVLIIEGYLSSKGFFNFFGITVNAIIATFLSCLFLYHTAYKMGDKIYDIPVIKRYFSKDKLLMLNSWFLKYGSFAILISKFIPGIGSFVMIAAGTFKASRISAYIAMAVAAILHNTMLVLLGRAAGNNMDLIKSMLHRYNVAVAVILIIAAGIYIYVKLSKKTKRQQGES</sequence>
<evidence type="ECO:0000313" key="9">
    <source>
        <dbReference type="EMBL" id="KPU45292.1"/>
    </source>
</evidence>